<dbReference type="EMBL" id="OK319016">
    <property type="protein sequence ID" value="UCR90855.1"/>
    <property type="molecule type" value="Genomic_DNA"/>
</dbReference>
<name>A0AAN0KE77_9CAUD</name>
<dbReference type="Proteomes" id="UP000827707">
    <property type="component" value="Segment"/>
</dbReference>
<accession>A0AAN0KE77</accession>
<keyword evidence="2" id="KW-1185">Reference proteome</keyword>
<proteinExistence type="predicted"/>
<evidence type="ECO:0000313" key="2">
    <source>
        <dbReference type="Proteomes" id="UP000827707"/>
    </source>
</evidence>
<organism evidence="1 2">
    <name type="scientific">Brevundimonas phage AA</name>
    <dbReference type="NCBI Taxonomy" id="2880937"/>
    <lineage>
        <taxon>Viruses</taxon>
        <taxon>Duplodnaviria</taxon>
        <taxon>Heunggongvirae</taxon>
        <taxon>Uroviricota</taxon>
        <taxon>Caudoviricetes</taxon>
        <taxon>Autographivirales</taxon>
        <taxon>Autonotataviridae</taxon>
        <taxon>Conareevirus</taxon>
        <taxon>Conareevirus doublea</taxon>
    </lineage>
</organism>
<reference evidence="2" key="1">
    <citation type="journal article" date="2024" name="Viruses">
        <title>New Genera and Species of Caulobacter and Brevundimonas Bacteriophages Provide Insights into Phage Genome Evolution.</title>
        <authorList>
            <person name="Ely B."/>
            <person name="Hils M."/>
            <person name="Clarke A."/>
            <person name="Albert M."/>
            <person name="Holness N."/>
            <person name="Lenski J."/>
            <person name="Mohammadi T."/>
        </authorList>
    </citation>
    <scope>NUCLEOTIDE SEQUENCE [LARGE SCALE GENOMIC DNA]</scope>
</reference>
<evidence type="ECO:0000313" key="1">
    <source>
        <dbReference type="EMBL" id="UCR90855.1"/>
    </source>
</evidence>
<protein>
    <submittedName>
        <fullName evidence="1">Uncharacterized protein</fullName>
    </submittedName>
</protein>
<sequence length="76" mass="8902">MITQKDLFARVQALGLVIRKDWGGAGYRIARALDHYKALYPRKPRSYWHERQEVEAYYCDDRDDAYATAIHMAKPA</sequence>